<dbReference type="EMBL" id="UARG01000017">
    <property type="protein sequence ID" value="SQA79000.1"/>
    <property type="molecule type" value="Genomic_DNA"/>
</dbReference>
<accession>A0A2X2TR35</accession>
<proteinExistence type="predicted"/>
<reference evidence="2" key="2">
    <citation type="submission" date="2022-10" db="EMBL/GenBank/DDBJ databases">
        <title>Complete genome sequence of Capnocytophaga ochracea KCOM 2812 isolated from actinomycosis lesion.</title>
        <authorList>
            <person name="Kook J.-K."/>
            <person name="Park S.-N."/>
            <person name="Lim Y.K."/>
        </authorList>
    </citation>
    <scope>NUCLEOTIDE SEQUENCE</scope>
    <source>
        <strain evidence="2">KCOM 28121</strain>
    </source>
</reference>
<protein>
    <submittedName>
        <fullName evidence="1">Uncharacterized protein</fullName>
    </submittedName>
</protein>
<dbReference type="EMBL" id="CP110230">
    <property type="protein sequence ID" value="UZD41361.1"/>
    <property type="molecule type" value="Genomic_DNA"/>
</dbReference>
<dbReference type="AlphaFoldDB" id="A0A2X2TR35"/>
<gene>
    <name evidence="1" type="ORF">NCTC11546_02252</name>
    <name evidence="2" type="ORF">OL231_02145</name>
</gene>
<dbReference type="Proteomes" id="UP001163262">
    <property type="component" value="Chromosome"/>
</dbReference>
<sequence length="117" mass="14334">MDIGNIFKIKKTDSLEIWNNVESLDNNIYVVKELDKTVRFEYNNCYKKIEVFLKELIPFTFFNSIMKEDFIALYNFYDEQTYFNFNTNNKKINLICDRYFVNNYQNAKIKEFYISFE</sequence>
<evidence type="ECO:0000313" key="3">
    <source>
        <dbReference type="Proteomes" id="UP000249891"/>
    </source>
</evidence>
<organism evidence="1 3">
    <name type="scientific">Capnocytophaga ochracea</name>
    <dbReference type="NCBI Taxonomy" id="1018"/>
    <lineage>
        <taxon>Bacteria</taxon>
        <taxon>Pseudomonadati</taxon>
        <taxon>Bacteroidota</taxon>
        <taxon>Flavobacteriia</taxon>
        <taxon>Flavobacteriales</taxon>
        <taxon>Flavobacteriaceae</taxon>
        <taxon>Capnocytophaga</taxon>
    </lineage>
</organism>
<name>A0A2X2TR35_CAPOC</name>
<evidence type="ECO:0000313" key="2">
    <source>
        <dbReference type="EMBL" id="UZD41361.1"/>
    </source>
</evidence>
<evidence type="ECO:0000313" key="1">
    <source>
        <dbReference type="EMBL" id="SQA79000.1"/>
    </source>
</evidence>
<reference evidence="1 3" key="1">
    <citation type="submission" date="2018-06" db="EMBL/GenBank/DDBJ databases">
        <authorList>
            <consortium name="Pathogen Informatics"/>
            <person name="Doyle S."/>
        </authorList>
    </citation>
    <scope>NUCLEOTIDE SEQUENCE [LARGE SCALE GENOMIC DNA]</scope>
    <source>
        <strain evidence="1 3">NCTC11546</strain>
    </source>
</reference>
<dbReference type="RefSeq" id="WP_034575938.1">
    <property type="nucleotide sequence ID" value="NZ_CP110230.1"/>
</dbReference>
<dbReference type="Proteomes" id="UP000249891">
    <property type="component" value="Unassembled WGS sequence"/>
</dbReference>